<keyword evidence="3" id="KW-1003">Cell membrane</keyword>
<feature type="transmembrane region" description="Helical" evidence="7">
    <location>
        <begin position="308"/>
        <end position="331"/>
    </location>
</feature>
<keyword evidence="6 7" id="KW-0472">Membrane</keyword>
<dbReference type="CDD" id="cd06261">
    <property type="entry name" value="TM_PBP2"/>
    <property type="match status" value="1"/>
</dbReference>
<feature type="transmembrane region" description="Helical" evidence="7">
    <location>
        <begin position="106"/>
        <end position="127"/>
    </location>
</feature>
<dbReference type="Pfam" id="PF19300">
    <property type="entry name" value="BPD_transp_1_N"/>
    <property type="match status" value="1"/>
</dbReference>
<keyword evidence="2 7" id="KW-0813">Transport</keyword>
<dbReference type="eggNOG" id="COG0601">
    <property type="taxonomic scope" value="Bacteria"/>
</dbReference>
<evidence type="ECO:0000256" key="4">
    <source>
        <dbReference type="ARBA" id="ARBA00022692"/>
    </source>
</evidence>
<dbReference type="GO" id="GO:0071916">
    <property type="term" value="F:dipeptide transmembrane transporter activity"/>
    <property type="evidence" value="ECO:0007669"/>
    <property type="project" value="TreeGrafter"/>
</dbReference>
<dbReference type="Pfam" id="PF00528">
    <property type="entry name" value="BPD_transp_1"/>
    <property type="match status" value="1"/>
</dbReference>
<reference evidence="9 10" key="1">
    <citation type="journal article" date="2012" name="J. Bacteriol.">
        <title>Complete genome sequence of Pelagibacterium halotolerans B2T.</title>
        <authorList>
            <person name="Huo Y.Y."/>
            <person name="Cheng H."/>
            <person name="Han X.F."/>
            <person name="Jiang X.W."/>
            <person name="Sun C."/>
            <person name="Zhang X.Q."/>
            <person name="Zhu X.F."/>
            <person name="Liu Y.F."/>
            <person name="Li P.F."/>
            <person name="Ni P.X."/>
            <person name="Wu M."/>
        </authorList>
    </citation>
    <scope>NUCLEOTIDE SEQUENCE [LARGE SCALE GENOMIC DNA]</scope>
    <source>
        <strain evidence="10">DSM 22347 / JCM 15775 / CGMCC 1.7692 / B2</strain>
    </source>
</reference>
<dbReference type="InterPro" id="IPR035906">
    <property type="entry name" value="MetI-like_sf"/>
</dbReference>
<evidence type="ECO:0000313" key="10">
    <source>
        <dbReference type="Proteomes" id="UP000008850"/>
    </source>
</evidence>
<dbReference type="RefSeq" id="WP_014132174.1">
    <property type="nucleotide sequence ID" value="NC_016078.1"/>
</dbReference>
<evidence type="ECO:0000313" key="9">
    <source>
        <dbReference type="EMBL" id="AEQ53027.1"/>
    </source>
</evidence>
<dbReference type="HOGENOM" id="CLU_036879_0_0_5"/>
<evidence type="ECO:0000259" key="8">
    <source>
        <dbReference type="PROSITE" id="PS50928"/>
    </source>
</evidence>
<organism evidence="9 10">
    <name type="scientific">Pelagibacterium halotolerans (strain DSM 22347 / JCM 15775 / CGMCC 1.7692 / B2)</name>
    <dbReference type="NCBI Taxonomy" id="1082931"/>
    <lineage>
        <taxon>Bacteria</taxon>
        <taxon>Pseudomonadati</taxon>
        <taxon>Pseudomonadota</taxon>
        <taxon>Alphaproteobacteria</taxon>
        <taxon>Hyphomicrobiales</taxon>
        <taxon>Devosiaceae</taxon>
        <taxon>Pelagibacterium</taxon>
    </lineage>
</organism>
<dbReference type="PANTHER" id="PTHR43163:SF8">
    <property type="entry name" value="D,D-DIPEPTIDE TRANSPORT SYSTEM PERMEASE PROTEIN DDPB-RELATED"/>
    <property type="match status" value="1"/>
</dbReference>
<evidence type="ECO:0000256" key="5">
    <source>
        <dbReference type="ARBA" id="ARBA00022989"/>
    </source>
</evidence>
<evidence type="ECO:0000256" key="6">
    <source>
        <dbReference type="ARBA" id="ARBA00023136"/>
    </source>
</evidence>
<sequence length="341" mass="37540">MRIMPRVTGGLGFIGSIAVTLFGLLILTFIIGRMMPVDPVLAIVGDEATQATYDRVYARLGLDQPLYVQFFRFVADIARGDFGVALLTGRPVIEDIARVFPATIELGTISIIIGAGLGIPLGVLAATNRNKFPDYFVRFFSLLAYSTPTFWFGLMGLLVFYAMLGWSGGTGRVEVFYTGLVDPITGFLLIDSVLVGEWDVFWSALRNIWLPASVLGLNSMAYISRMTRSFMIEQLGQEYIVTARIKGLSRGTVIWRHAFRNIRVQLVTIVALAYGGLLEGAVLIETVFSWPGFGGYLTSNLMIGDMNAVMACTLLVGVLFIALNILSDILYRVFDPRTRAQ</sequence>
<dbReference type="KEGG" id="phl:KKY_3034"/>
<evidence type="ECO:0000256" key="3">
    <source>
        <dbReference type="ARBA" id="ARBA00022475"/>
    </source>
</evidence>
<dbReference type="STRING" id="1082931.KKY_3034"/>
<dbReference type="PANTHER" id="PTHR43163">
    <property type="entry name" value="DIPEPTIDE TRANSPORT SYSTEM PERMEASE PROTEIN DPPB-RELATED"/>
    <property type="match status" value="1"/>
</dbReference>
<dbReference type="EMBL" id="CP003075">
    <property type="protein sequence ID" value="AEQ53027.1"/>
    <property type="molecule type" value="Genomic_DNA"/>
</dbReference>
<feature type="transmembrane region" description="Helical" evidence="7">
    <location>
        <begin position="208"/>
        <end position="224"/>
    </location>
</feature>
<proteinExistence type="inferred from homology"/>
<dbReference type="PATRIC" id="fig|1082931.4.peg.2990"/>
<dbReference type="InterPro" id="IPR000515">
    <property type="entry name" value="MetI-like"/>
</dbReference>
<evidence type="ECO:0000256" key="2">
    <source>
        <dbReference type="ARBA" id="ARBA00022448"/>
    </source>
</evidence>
<keyword evidence="10" id="KW-1185">Reference proteome</keyword>
<keyword evidence="5 7" id="KW-1133">Transmembrane helix</keyword>
<dbReference type="GO" id="GO:0005886">
    <property type="term" value="C:plasma membrane"/>
    <property type="evidence" value="ECO:0007669"/>
    <property type="project" value="UniProtKB-SubCell"/>
</dbReference>
<dbReference type="PROSITE" id="PS50928">
    <property type="entry name" value="ABC_TM1"/>
    <property type="match status" value="1"/>
</dbReference>
<feature type="transmembrane region" description="Helical" evidence="7">
    <location>
        <begin position="139"/>
        <end position="163"/>
    </location>
</feature>
<protein>
    <submittedName>
        <fullName evidence="9">Dipeptide transport system permease protein DppB</fullName>
    </submittedName>
</protein>
<evidence type="ECO:0000256" key="1">
    <source>
        <dbReference type="ARBA" id="ARBA00004651"/>
    </source>
</evidence>
<dbReference type="AlphaFoldDB" id="G4RFM5"/>
<gene>
    <name evidence="9" type="ordered locus">KKY_3034</name>
</gene>
<accession>G4RFM5</accession>
<feature type="transmembrane region" description="Helical" evidence="7">
    <location>
        <begin position="12"/>
        <end position="31"/>
    </location>
</feature>
<feature type="domain" description="ABC transmembrane type-1" evidence="8">
    <location>
        <begin position="100"/>
        <end position="327"/>
    </location>
</feature>
<keyword evidence="4 7" id="KW-0812">Transmembrane</keyword>
<dbReference type="Gene3D" id="1.10.3720.10">
    <property type="entry name" value="MetI-like"/>
    <property type="match status" value="1"/>
</dbReference>
<dbReference type="SUPFAM" id="SSF161098">
    <property type="entry name" value="MetI-like"/>
    <property type="match status" value="1"/>
</dbReference>
<evidence type="ECO:0000256" key="7">
    <source>
        <dbReference type="RuleBase" id="RU363032"/>
    </source>
</evidence>
<dbReference type="Proteomes" id="UP000008850">
    <property type="component" value="Chromosome"/>
</dbReference>
<comment type="subcellular location">
    <subcellularLocation>
        <location evidence="1 7">Cell membrane</location>
        <topology evidence="1 7">Multi-pass membrane protein</topology>
    </subcellularLocation>
</comment>
<feature type="transmembrane region" description="Helical" evidence="7">
    <location>
        <begin position="266"/>
        <end position="288"/>
    </location>
</feature>
<dbReference type="InterPro" id="IPR045621">
    <property type="entry name" value="BPD_transp_1_N"/>
</dbReference>
<name>G4RFM5_PELHB</name>
<comment type="similarity">
    <text evidence="7">Belongs to the binding-protein-dependent transport system permease family.</text>
</comment>